<dbReference type="InterPro" id="IPR011704">
    <property type="entry name" value="ATPase_dyneun-rel_AAA"/>
</dbReference>
<dbReference type="InterPro" id="IPR003593">
    <property type="entry name" value="AAA+_ATPase"/>
</dbReference>
<dbReference type="EMBL" id="FSRM01000002">
    <property type="protein sequence ID" value="SIO53547.1"/>
    <property type="molecule type" value="Genomic_DNA"/>
</dbReference>
<dbReference type="InterPro" id="IPR013615">
    <property type="entry name" value="CbbQ_C"/>
</dbReference>
<dbReference type="AlphaFoldDB" id="A0A1N6KB40"/>
<dbReference type="SUPFAM" id="SSF52540">
    <property type="entry name" value="P-loop containing nucleoside triphosphate hydrolases"/>
    <property type="match status" value="1"/>
</dbReference>
<dbReference type="GO" id="GO:0030687">
    <property type="term" value="C:preribosome, large subunit precursor"/>
    <property type="evidence" value="ECO:0007669"/>
    <property type="project" value="TreeGrafter"/>
</dbReference>
<dbReference type="PANTHER" id="PTHR48103:SF2">
    <property type="entry name" value="MIDASIN"/>
    <property type="match status" value="1"/>
</dbReference>
<keyword evidence="2" id="KW-0547">Nucleotide-binding</keyword>
<organism evidence="5 6">
    <name type="scientific">Paraburkholderia phenazinium</name>
    <dbReference type="NCBI Taxonomy" id="60549"/>
    <lineage>
        <taxon>Bacteria</taxon>
        <taxon>Pseudomonadati</taxon>
        <taxon>Pseudomonadota</taxon>
        <taxon>Betaproteobacteria</taxon>
        <taxon>Burkholderiales</taxon>
        <taxon>Burkholderiaceae</taxon>
        <taxon>Paraburkholderia</taxon>
    </lineage>
</organism>
<dbReference type="RefSeq" id="WP_074268388.1">
    <property type="nucleotide sequence ID" value="NZ_FSRM01000002.1"/>
</dbReference>
<dbReference type="SMART" id="SM00382">
    <property type="entry name" value="AAA"/>
    <property type="match status" value="1"/>
</dbReference>
<evidence type="ECO:0000313" key="5">
    <source>
        <dbReference type="EMBL" id="SIO53547.1"/>
    </source>
</evidence>
<dbReference type="Proteomes" id="UP000184693">
    <property type="component" value="Unassembled WGS sequence"/>
</dbReference>
<dbReference type="Pfam" id="PF08406">
    <property type="entry name" value="CbbQ_C"/>
    <property type="match status" value="1"/>
</dbReference>
<accession>A0A1N6KB40</accession>
<evidence type="ECO:0000256" key="2">
    <source>
        <dbReference type="ARBA" id="ARBA00022741"/>
    </source>
</evidence>
<dbReference type="PANTHER" id="PTHR48103">
    <property type="entry name" value="MIDASIN-RELATED"/>
    <property type="match status" value="1"/>
</dbReference>
<dbReference type="Pfam" id="PF07728">
    <property type="entry name" value="AAA_5"/>
    <property type="match status" value="1"/>
</dbReference>
<comment type="similarity">
    <text evidence="1">Belongs to the CbbQ/NirQ/NorQ/GpvN family.</text>
</comment>
<protein>
    <submittedName>
        <fullName evidence="5">Cobaltochelatase CobS</fullName>
    </submittedName>
</protein>
<dbReference type="GO" id="GO:0000027">
    <property type="term" value="P:ribosomal large subunit assembly"/>
    <property type="evidence" value="ECO:0007669"/>
    <property type="project" value="TreeGrafter"/>
</dbReference>
<dbReference type="InterPro" id="IPR027417">
    <property type="entry name" value="P-loop_NTPase"/>
</dbReference>
<evidence type="ECO:0000256" key="3">
    <source>
        <dbReference type="ARBA" id="ARBA00022840"/>
    </source>
</evidence>
<gene>
    <name evidence="5" type="ORF">SAMN05444168_6585</name>
</gene>
<dbReference type="OrthoDB" id="9808317at2"/>
<reference evidence="5 6" key="1">
    <citation type="submission" date="2016-11" db="EMBL/GenBank/DDBJ databases">
        <authorList>
            <person name="Jaros S."/>
            <person name="Januszkiewicz K."/>
            <person name="Wedrychowicz H."/>
        </authorList>
    </citation>
    <scope>NUCLEOTIDE SEQUENCE [LARGE SCALE GENOMIC DNA]</scope>
    <source>
        <strain evidence="5 6">GAS86</strain>
    </source>
</reference>
<feature type="domain" description="AAA+ ATPase" evidence="4">
    <location>
        <begin position="168"/>
        <end position="320"/>
    </location>
</feature>
<dbReference type="Gene3D" id="3.40.50.300">
    <property type="entry name" value="P-loop containing nucleotide triphosphate hydrolases"/>
    <property type="match status" value="1"/>
</dbReference>
<evidence type="ECO:0000259" key="4">
    <source>
        <dbReference type="SMART" id="SM00382"/>
    </source>
</evidence>
<evidence type="ECO:0000313" key="6">
    <source>
        <dbReference type="Proteomes" id="UP000184693"/>
    </source>
</evidence>
<proteinExistence type="inferred from homology"/>
<name>A0A1N6KB40_9BURK</name>
<evidence type="ECO:0000256" key="1">
    <source>
        <dbReference type="ARBA" id="ARBA00009417"/>
    </source>
</evidence>
<dbReference type="GO" id="GO:0005524">
    <property type="term" value="F:ATP binding"/>
    <property type="evidence" value="ECO:0007669"/>
    <property type="project" value="UniProtKB-KW"/>
</dbReference>
<dbReference type="GO" id="GO:0016887">
    <property type="term" value="F:ATP hydrolysis activity"/>
    <property type="evidence" value="ECO:0007669"/>
    <property type="project" value="InterPro"/>
</dbReference>
<keyword evidence="3" id="KW-0067">ATP-binding</keyword>
<sequence>MNAPELTEAEHLGLYLRATDTGDEWWRVTVADRPQTYRLEHGVQHAQGNGAVDIDLVVDAENLRAKLKKWHREGFVFEARGAVPEADALQRAAFMPDLQRAAAQRRAGAAAPGAGLGLGSNSAEARAATVRIGEVDVPCGAGGALVPRVNPAYLFSERFNDIVEDIVENKRVMLIGHTGAGKTSLIEQVAARAGHGVVRSNMNGQTTVGDFVGFWTVKGGETLWVDGVLPTAMREGLWLIVDEIDFAEPSILAALTAVLEPHGRLTLKEKGNEVVAPHPAFRLFGTANAVGAMSQFRHLYQGANLMNEAFLDRWRVYLLDYLSPAEETDVLVRTLAPHMTPTVAATLAAIAADCRAAFAREDLASAFSTRRLLDWAELMLRTGDPERAAGPAIYAKVSPEDATLIRGIIRHHIAPAE</sequence>